<dbReference type="Pfam" id="PF01420">
    <property type="entry name" value="Methylase_S"/>
    <property type="match status" value="3"/>
</dbReference>
<evidence type="ECO:0000259" key="5">
    <source>
        <dbReference type="Pfam" id="PF01420"/>
    </source>
</evidence>
<evidence type="ECO:0000256" key="3">
    <source>
        <dbReference type="ARBA" id="ARBA00023125"/>
    </source>
</evidence>
<dbReference type="GO" id="GO:0004519">
    <property type="term" value="F:endonuclease activity"/>
    <property type="evidence" value="ECO:0007669"/>
    <property type="project" value="UniProtKB-KW"/>
</dbReference>
<comment type="similarity">
    <text evidence="1">Belongs to the type-I restriction system S methylase family.</text>
</comment>
<dbReference type="GO" id="GO:0016787">
    <property type="term" value="F:hydrolase activity"/>
    <property type="evidence" value="ECO:0007669"/>
    <property type="project" value="UniProtKB-KW"/>
</dbReference>
<keyword evidence="2" id="KW-0680">Restriction system</keyword>
<proteinExistence type="inferred from homology"/>
<keyword evidence="6" id="KW-0255">Endonuclease</keyword>
<dbReference type="RefSeq" id="WP_330463665.1">
    <property type="nucleotide sequence ID" value="NZ_CP143578.1"/>
</dbReference>
<dbReference type="EMBL" id="CP143578">
    <property type="protein sequence ID" value="WVN21635.1"/>
    <property type="molecule type" value="Genomic_DNA"/>
</dbReference>
<keyword evidence="3" id="KW-0238">DNA-binding</keyword>
<comment type="subunit">
    <text evidence="4">The methyltransferase is composed of M and S polypeptides.</text>
</comment>
<keyword evidence="6" id="KW-0378">Hydrolase</keyword>
<dbReference type="SUPFAM" id="SSF116734">
    <property type="entry name" value="DNA methylase specificity domain"/>
    <property type="match status" value="3"/>
</dbReference>
<keyword evidence="6" id="KW-0540">Nuclease</keyword>
<evidence type="ECO:0000256" key="2">
    <source>
        <dbReference type="ARBA" id="ARBA00022747"/>
    </source>
</evidence>
<dbReference type="Proteomes" id="UP001431935">
    <property type="component" value="Chromosome"/>
</dbReference>
<organism evidence="6 7">
    <name type="scientific">Metamycoplasma gateae</name>
    <dbReference type="NCBI Taxonomy" id="35769"/>
    <lineage>
        <taxon>Bacteria</taxon>
        <taxon>Bacillati</taxon>
        <taxon>Mycoplasmatota</taxon>
        <taxon>Mycoplasmoidales</taxon>
        <taxon>Metamycoplasmataceae</taxon>
        <taxon>Metamycoplasma</taxon>
    </lineage>
</organism>
<dbReference type="InterPro" id="IPR044946">
    <property type="entry name" value="Restrct_endonuc_typeI_TRD_sf"/>
</dbReference>
<evidence type="ECO:0000313" key="6">
    <source>
        <dbReference type="EMBL" id="WVN21635.1"/>
    </source>
</evidence>
<dbReference type="EC" id="3.1.21.-" evidence="6"/>
<evidence type="ECO:0000313" key="7">
    <source>
        <dbReference type="Proteomes" id="UP001431935"/>
    </source>
</evidence>
<protein>
    <submittedName>
        <fullName evidence="6">Restriction endonuclease subunit S</fullName>
        <ecNumber evidence="6">3.1.21.-</ecNumber>
    </submittedName>
</protein>
<dbReference type="InterPro" id="IPR000055">
    <property type="entry name" value="Restrct_endonuc_typeI_TRD"/>
</dbReference>
<feature type="domain" description="Type I restriction modification DNA specificity" evidence="5">
    <location>
        <begin position="20"/>
        <end position="173"/>
    </location>
</feature>
<keyword evidence="7" id="KW-1185">Reference proteome</keyword>
<feature type="domain" description="Type I restriction modification DNA specificity" evidence="5">
    <location>
        <begin position="421"/>
        <end position="596"/>
    </location>
</feature>
<sequence length="614" mass="71974">MKNAFGKYIDFKLLKNNDKELKSLKLYEVCEISRGKRITKNQLVENGTFDVISGGIKPMGKIDKYNQESNTITIAQYGMAGFVNYQTKRFWANDVCYCLKPKEEIILNKYLYYFLKGNQHKIYNISNRNAIPFSIEKEKILQMSISIPSLEKQKEIVNILDKFTELETELETELDLRNLQYDYYLNSLLDFSNNEMLLKNIMNLNSKEKLDTNVKRISLSEIFVISRGKIYSKEYIKDNPGKYPVYSSQTANDGILGKINTYDYDGEYITWTTDGQYAGTVFYRNNKFSITNICGILKPKNSKVMSIKYLSYLLKITFPKYVNRSTSNYKLMSNVVENIRISIPSLEIQNKIANILDKLETYTKDIKTGLPLEIKQRKEQFDYYHEMLLTFDDILERERERELSSSFIELLNMLEWKLMLDLTEYKLSDIFEIFGGFTPLKTDKSNWNNGSISWFTLEDLRINGTILNSSIEKVAKARKIFPKNSIILSRTASIGNHALITTDFVCNDQLVAFYLKEEIDANKINIKFMYYLFFKIGNLFRKQKRNNSLSFLKMNEMKNFPVSIPSIQIQNKIVEILDKLEIYAKDIKEGLPKEINLRKKQYKYYLNKLLDLKN</sequence>
<name>A0ABZ2AJF7_9BACT</name>
<reference evidence="6" key="1">
    <citation type="submission" date="2024-01" db="EMBL/GenBank/DDBJ databases">
        <title>Complete genome sequence of Mycoplasma gateae strain 3700.</title>
        <authorList>
            <person name="Spergser J."/>
        </authorList>
    </citation>
    <scope>NUCLEOTIDE SEQUENCE [LARGE SCALE GENOMIC DNA]</scope>
    <source>
        <strain evidence="6">3700</strain>
    </source>
</reference>
<dbReference type="CDD" id="cd17255">
    <property type="entry name" value="RMtype1_S_Fco49512ORF2615P-TRD2-CR2_like"/>
    <property type="match status" value="1"/>
</dbReference>
<dbReference type="PANTHER" id="PTHR43140:SF1">
    <property type="entry name" value="TYPE I RESTRICTION ENZYME ECOKI SPECIFICITY SUBUNIT"/>
    <property type="match status" value="1"/>
</dbReference>
<evidence type="ECO:0000256" key="1">
    <source>
        <dbReference type="ARBA" id="ARBA00010923"/>
    </source>
</evidence>
<dbReference type="Gene3D" id="3.90.220.20">
    <property type="entry name" value="DNA methylase specificity domains"/>
    <property type="match status" value="3"/>
</dbReference>
<accession>A0ABZ2AJF7</accession>
<dbReference type="InterPro" id="IPR051212">
    <property type="entry name" value="Type-I_RE_S_subunit"/>
</dbReference>
<dbReference type="PANTHER" id="PTHR43140">
    <property type="entry name" value="TYPE-1 RESTRICTION ENZYME ECOKI SPECIFICITY PROTEIN"/>
    <property type="match status" value="1"/>
</dbReference>
<dbReference type="CDD" id="cd17291">
    <property type="entry name" value="RMtype1_S_MgeORF438P-TRD-CR_like"/>
    <property type="match status" value="1"/>
</dbReference>
<gene>
    <name evidence="6" type="ORF">V2E26_01425</name>
</gene>
<feature type="domain" description="Type I restriction modification DNA specificity" evidence="5">
    <location>
        <begin position="214"/>
        <end position="376"/>
    </location>
</feature>
<evidence type="ECO:0000256" key="4">
    <source>
        <dbReference type="ARBA" id="ARBA00038652"/>
    </source>
</evidence>